<dbReference type="EMBL" id="BSYR01000024">
    <property type="protein sequence ID" value="GMI90558.1"/>
    <property type="molecule type" value="Genomic_DNA"/>
</dbReference>
<dbReference type="PANTHER" id="PTHR35218">
    <property type="entry name" value="RNASE H DOMAIN-CONTAINING PROTEIN"/>
    <property type="match status" value="1"/>
</dbReference>
<dbReference type="InterPro" id="IPR036691">
    <property type="entry name" value="Endo/exonu/phosph_ase_sf"/>
</dbReference>
<dbReference type="PANTHER" id="PTHR35218:SF9">
    <property type="entry name" value="ENDONUCLEASE_EXONUCLEASE_PHOSPHATASE DOMAIN-CONTAINING PROTEIN"/>
    <property type="match status" value="1"/>
</dbReference>
<dbReference type="AlphaFoldDB" id="A0A9W7M755"/>
<evidence type="ECO:0000313" key="3">
    <source>
        <dbReference type="Proteomes" id="UP001165190"/>
    </source>
</evidence>
<comment type="caution">
    <text evidence="2">The sequence shown here is derived from an EMBL/GenBank/DDBJ whole genome shotgun (WGS) entry which is preliminary data.</text>
</comment>
<reference evidence="2" key="1">
    <citation type="submission" date="2023-05" db="EMBL/GenBank/DDBJ databases">
        <title>Genome and transcriptome analyses reveal genes involved in the formation of fine ridges on petal epidermal cells in Hibiscus trionum.</title>
        <authorList>
            <person name="Koshimizu S."/>
            <person name="Masuda S."/>
            <person name="Ishii T."/>
            <person name="Shirasu K."/>
            <person name="Hoshino A."/>
            <person name="Arita M."/>
        </authorList>
    </citation>
    <scope>NUCLEOTIDE SEQUENCE</scope>
    <source>
        <strain evidence="2">Hamamatsu line</strain>
    </source>
</reference>
<gene>
    <name evidence="2" type="ORF">HRI_002725100</name>
</gene>
<dbReference type="Proteomes" id="UP001165190">
    <property type="component" value="Unassembled WGS sequence"/>
</dbReference>
<dbReference type="SUPFAM" id="SSF56219">
    <property type="entry name" value="DNase I-like"/>
    <property type="match status" value="1"/>
</dbReference>
<dbReference type="GO" id="GO:0003824">
    <property type="term" value="F:catalytic activity"/>
    <property type="evidence" value="ECO:0007669"/>
    <property type="project" value="InterPro"/>
</dbReference>
<dbReference type="OrthoDB" id="1432859at2759"/>
<protein>
    <recommendedName>
        <fullName evidence="1">Endonuclease/exonuclease/phosphatase domain-containing protein</fullName>
    </recommendedName>
</protein>
<keyword evidence="3" id="KW-1185">Reference proteome</keyword>
<feature type="domain" description="Endonuclease/exonuclease/phosphatase" evidence="1">
    <location>
        <begin position="6"/>
        <end position="157"/>
    </location>
</feature>
<sequence>MDIKILSWNVQGCGDSRFLPAARQFLRDNRPDVVLFVEPRISGKRAVAVIASLGFPHSHRVKAAGFSGGIWVAWYDTVTVTVLRTHFQFIHFRITSIRSNSSLMATGVYASPLVSKRRHLWPHLDHLASSIRSPWIIFGDFNATLSPSDRKGCSPSSKPSPAFQRLLFDNGLRDMGYTGPCYT</sequence>
<dbReference type="Pfam" id="PF03372">
    <property type="entry name" value="Exo_endo_phos"/>
    <property type="match status" value="1"/>
</dbReference>
<organism evidence="2 3">
    <name type="scientific">Hibiscus trionum</name>
    <name type="common">Flower of an hour</name>
    <dbReference type="NCBI Taxonomy" id="183268"/>
    <lineage>
        <taxon>Eukaryota</taxon>
        <taxon>Viridiplantae</taxon>
        <taxon>Streptophyta</taxon>
        <taxon>Embryophyta</taxon>
        <taxon>Tracheophyta</taxon>
        <taxon>Spermatophyta</taxon>
        <taxon>Magnoliopsida</taxon>
        <taxon>eudicotyledons</taxon>
        <taxon>Gunneridae</taxon>
        <taxon>Pentapetalae</taxon>
        <taxon>rosids</taxon>
        <taxon>malvids</taxon>
        <taxon>Malvales</taxon>
        <taxon>Malvaceae</taxon>
        <taxon>Malvoideae</taxon>
        <taxon>Hibiscus</taxon>
    </lineage>
</organism>
<evidence type="ECO:0000259" key="1">
    <source>
        <dbReference type="Pfam" id="PF03372"/>
    </source>
</evidence>
<name>A0A9W7M755_HIBTR</name>
<proteinExistence type="predicted"/>
<accession>A0A9W7M755</accession>
<dbReference type="InterPro" id="IPR005135">
    <property type="entry name" value="Endo/exonuclease/phosphatase"/>
</dbReference>
<dbReference type="Gene3D" id="3.60.10.10">
    <property type="entry name" value="Endonuclease/exonuclease/phosphatase"/>
    <property type="match status" value="1"/>
</dbReference>
<evidence type="ECO:0000313" key="2">
    <source>
        <dbReference type="EMBL" id="GMI90558.1"/>
    </source>
</evidence>